<dbReference type="RefSeq" id="WP_221430061.1">
    <property type="nucleotide sequence ID" value="NZ_CP081294.1"/>
</dbReference>
<evidence type="ECO:0000313" key="2">
    <source>
        <dbReference type="Proteomes" id="UP000824321"/>
    </source>
</evidence>
<keyword evidence="2" id="KW-1185">Reference proteome</keyword>
<dbReference type="Proteomes" id="UP000824321">
    <property type="component" value="Chromosome"/>
</dbReference>
<dbReference type="InterPro" id="IPR021251">
    <property type="entry name" value="DUF2793"/>
</dbReference>
<proteinExistence type="predicted"/>
<gene>
    <name evidence="1" type="ORF">K3136_09430</name>
</gene>
<dbReference type="EMBL" id="CP081294">
    <property type="protein sequence ID" value="QZD94314.1"/>
    <property type="molecule type" value="Genomic_DNA"/>
</dbReference>
<protein>
    <submittedName>
        <fullName evidence="1">DUF2793 domain-containing protein</fullName>
    </submittedName>
</protein>
<dbReference type="Pfam" id="PF10983">
    <property type="entry name" value="DUF2793"/>
    <property type="match status" value="1"/>
</dbReference>
<sequence>MTNIASYTSTTARHSLPLLFAGQAQKEFVVNEALARLDLLTQPNVVDERADPPTSVVAGDCYLIAANATGEWAGNDGALAGWDGTQWTMVAPKQGMLIRDTSQATWLIFSDGWQRLAAPAEPSGGSVVDVEARDALANLLSALKEFGLFS</sequence>
<evidence type="ECO:0000313" key="1">
    <source>
        <dbReference type="EMBL" id="QZD94314.1"/>
    </source>
</evidence>
<reference evidence="1 2" key="1">
    <citation type="submission" date="2021-08" db="EMBL/GenBank/DDBJ databases">
        <title>Comparative Genomics Analysis of the Genus Qipengyuania Reveals Extensive Genetic Diversity and Metabolic Versatility, Including the Description of Fifteen Novel Species.</title>
        <authorList>
            <person name="Liu Y."/>
        </authorList>
    </citation>
    <scope>NUCLEOTIDE SEQUENCE [LARGE SCALE GENOMIC DNA]</scope>
    <source>
        <strain evidence="1 2">1NDH1</strain>
    </source>
</reference>
<name>A0ABX8ZZJ7_9SPHN</name>
<organism evidence="1 2">
    <name type="scientific">Qipengyuania gelatinilytica</name>
    <dbReference type="NCBI Taxonomy" id="2867231"/>
    <lineage>
        <taxon>Bacteria</taxon>
        <taxon>Pseudomonadati</taxon>
        <taxon>Pseudomonadota</taxon>
        <taxon>Alphaproteobacteria</taxon>
        <taxon>Sphingomonadales</taxon>
        <taxon>Erythrobacteraceae</taxon>
        <taxon>Qipengyuania</taxon>
    </lineage>
</organism>
<accession>A0ABX8ZZJ7</accession>